<dbReference type="GO" id="GO:0042602">
    <property type="term" value="F:riboflavin reductase (NADPH) activity"/>
    <property type="evidence" value="ECO:0007669"/>
    <property type="project" value="TreeGrafter"/>
</dbReference>
<gene>
    <name evidence="4" type="ORF">FXF65_11420</name>
</gene>
<evidence type="ECO:0000256" key="1">
    <source>
        <dbReference type="ARBA" id="ARBA00023002"/>
    </source>
</evidence>
<dbReference type="Gene3D" id="2.30.110.10">
    <property type="entry name" value="Electron Transport, Fmn-binding Protein, Chain A"/>
    <property type="match status" value="1"/>
</dbReference>
<dbReference type="EMBL" id="VSFF01000004">
    <property type="protein sequence ID" value="TYC15941.1"/>
    <property type="molecule type" value="Genomic_DNA"/>
</dbReference>
<evidence type="ECO:0000259" key="3">
    <source>
        <dbReference type="SMART" id="SM00903"/>
    </source>
</evidence>
<keyword evidence="1" id="KW-0560">Oxidoreductase</keyword>
<evidence type="ECO:0000313" key="5">
    <source>
        <dbReference type="Proteomes" id="UP000322634"/>
    </source>
</evidence>
<proteinExistence type="predicted"/>
<organism evidence="4 5">
    <name type="scientific">Actinomadura syzygii</name>
    <dbReference type="NCBI Taxonomy" id="1427538"/>
    <lineage>
        <taxon>Bacteria</taxon>
        <taxon>Bacillati</taxon>
        <taxon>Actinomycetota</taxon>
        <taxon>Actinomycetes</taxon>
        <taxon>Streptosporangiales</taxon>
        <taxon>Thermomonosporaceae</taxon>
        <taxon>Actinomadura</taxon>
    </lineage>
</organism>
<dbReference type="OrthoDB" id="9792858at2"/>
<dbReference type="RefSeq" id="WP_148349736.1">
    <property type="nucleotide sequence ID" value="NZ_JBHSBF010000009.1"/>
</dbReference>
<feature type="domain" description="Flavin reductase like" evidence="3">
    <location>
        <begin position="26"/>
        <end position="168"/>
    </location>
</feature>
<protein>
    <submittedName>
        <fullName evidence="4">Flavin reductase family protein</fullName>
    </submittedName>
</protein>
<dbReference type="InterPro" id="IPR002563">
    <property type="entry name" value="Flavin_Rdtase-like_dom"/>
</dbReference>
<comment type="caution">
    <text evidence="4">The sequence shown here is derived from an EMBL/GenBank/DDBJ whole genome shotgun (WGS) entry which is preliminary data.</text>
</comment>
<dbReference type="PANTHER" id="PTHR30466">
    <property type="entry name" value="FLAVIN REDUCTASE"/>
    <property type="match status" value="1"/>
</dbReference>
<name>A0A5D0UBM1_9ACTN</name>
<dbReference type="AlphaFoldDB" id="A0A5D0UBM1"/>
<dbReference type="GO" id="GO:0010181">
    <property type="term" value="F:FMN binding"/>
    <property type="evidence" value="ECO:0007669"/>
    <property type="project" value="InterPro"/>
</dbReference>
<dbReference type="SMART" id="SM00903">
    <property type="entry name" value="Flavin_Reduct"/>
    <property type="match status" value="1"/>
</dbReference>
<feature type="compositionally biased region" description="Basic and acidic residues" evidence="2">
    <location>
        <begin position="9"/>
        <end position="24"/>
    </location>
</feature>
<dbReference type="InterPro" id="IPR050268">
    <property type="entry name" value="NADH-dep_flavin_reductase"/>
</dbReference>
<dbReference type="PANTHER" id="PTHR30466:SF1">
    <property type="entry name" value="FMN REDUCTASE (NADH) RUTF"/>
    <property type="match status" value="1"/>
</dbReference>
<evidence type="ECO:0000256" key="2">
    <source>
        <dbReference type="SAM" id="MobiDB-lite"/>
    </source>
</evidence>
<keyword evidence="5" id="KW-1185">Reference proteome</keyword>
<dbReference type="InterPro" id="IPR012349">
    <property type="entry name" value="Split_barrel_FMN-bd"/>
</dbReference>
<dbReference type="Pfam" id="PF01613">
    <property type="entry name" value="Flavin_Reduct"/>
    <property type="match status" value="1"/>
</dbReference>
<accession>A0A5D0UBM1</accession>
<reference evidence="4 5" key="1">
    <citation type="submission" date="2019-08" db="EMBL/GenBank/DDBJ databases">
        <title>Actinomadura sp. nov. CYP1-5 isolated from mountain soil.</title>
        <authorList>
            <person name="Songsumanus A."/>
            <person name="Kuncharoen N."/>
            <person name="Kudo T."/>
            <person name="Yuki M."/>
            <person name="Igarashi Y."/>
            <person name="Tanasupawat S."/>
        </authorList>
    </citation>
    <scope>NUCLEOTIDE SEQUENCE [LARGE SCALE GENOMIC DNA]</scope>
    <source>
        <strain evidence="4 5">GKU157</strain>
    </source>
</reference>
<feature type="region of interest" description="Disordered" evidence="2">
    <location>
        <begin position="1"/>
        <end position="25"/>
    </location>
</feature>
<dbReference type="SUPFAM" id="SSF50475">
    <property type="entry name" value="FMN-binding split barrel"/>
    <property type="match status" value="1"/>
</dbReference>
<dbReference type="Proteomes" id="UP000322634">
    <property type="component" value="Unassembled WGS sequence"/>
</dbReference>
<evidence type="ECO:0000313" key="4">
    <source>
        <dbReference type="EMBL" id="TYC15941.1"/>
    </source>
</evidence>
<sequence length="173" mass="18729">MASVSRTTSSDERRTTPEEREFREAMSSFPTGVTVVTTFHEGVPYGMTLNALTSVSLDPRLLLVCLSSTSRTARAVIDRGMFRVNLLAENQAAVSREFARRGADHFGDGDCSLDEHRLPELPGALGSIVCEVDTVHRGGDHEIVIGRVLSCQVRPGSPLLFYGGGYGRCTLVA</sequence>